<evidence type="ECO:0000313" key="2">
    <source>
        <dbReference type="Proteomes" id="UP001195483"/>
    </source>
</evidence>
<dbReference type="Proteomes" id="UP001195483">
    <property type="component" value="Unassembled WGS sequence"/>
</dbReference>
<comment type="caution">
    <text evidence="1">The sequence shown here is derived from an EMBL/GenBank/DDBJ whole genome shotgun (WGS) entry which is preliminary data.</text>
</comment>
<dbReference type="AlphaFoldDB" id="A0AAE0SMQ5"/>
<accession>A0AAE0SMQ5</accession>
<organism evidence="1 2">
    <name type="scientific">Potamilus streckersoni</name>
    <dbReference type="NCBI Taxonomy" id="2493646"/>
    <lineage>
        <taxon>Eukaryota</taxon>
        <taxon>Metazoa</taxon>
        <taxon>Spiralia</taxon>
        <taxon>Lophotrochozoa</taxon>
        <taxon>Mollusca</taxon>
        <taxon>Bivalvia</taxon>
        <taxon>Autobranchia</taxon>
        <taxon>Heteroconchia</taxon>
        <taxon>Palaeoheterodonta</taxon>
        <taxon>Unionida</taxon>
        <taxon>Unionoidea</taxon>
        <taxon>Unionidae</taxon>
        <taxon>Ambleminae</taxon>
        <taxon>Lampsilini</taxon>
        <taxon>Potamilus</taxon>
    </lineage>
</organism>
<reference evidence="1" key="2">
    <citation type="journal article" date="2021" name="Genome Biol. Evol.">
        <title>Developing a high-quality reference genome for a parasitic bivalve with doubly uniparental inheritance (Bivalvia: Unionida).</title>
        <authorList>
            <person name="Smith C.H."/>
        </authorList>
    </citation>
    <scope>NUCLEOTIDE SEQUENCE</scope>
    <source>
        <strain evidence="1">CHS0354</strain>
        <tissue evidence="1">Mantle</tissue>
    </source>
</reference>
<reference evidence="1" key="3">
    <citation type="submission" date="2023-05" db="EMBL/GenBank/DDBJ databases">
        <authorList>
            <person name="Smith C.H."/>
        </authorList>
    </citation>
    <scope>NUCLEOTIDE SEQUENCE</scope>
    <source>
        <strain evidence="1">CHS0354</strain>
        <tissue evidence="1">Mantle</tissue>
    </source>
</reference>
<evidence type="ECO:0000313" key="1">
    <source>
        <dbReference type="EMBL" id="KAK3594558.1"/>
    </source>
</evidence>
<protein>
    <submittedName>
        <fullName evidence="1">Uncharacterized protein</fullName>
    </submittedName>
</protein>
<proteinExistence type="predicted"/>
<reference evidence="1" key="1">
    <citation type="journal article" date="2021" name="Genome Biol. Evol.">
        <title>A High-Quality Reference Genome for a Parasitic Bivalve with Doubly Uniparental Inheritance (Bivalvia: Unionida).</title>
        <authorList>
            <person name="Smith C.H."/>
        </authorList>
    </citation>
    <scope>NUCLEOTIDE SEQUENCE</scope>
    <source>
        <strain evidence="1">CHS0354</strain>
    </source>
</reference>
<name>A0AAE0SMQ5_9BIVA</name>
<keyword evidence="2" id="KW-1185">Reference proteome</keyword>
<gene>
    <name evidence="1" type="ORF">CHS0354_013320</name>
</gene>
<sequence length="231" mass="26619">MSDNVFSCFVPESLLLTQILDDVGLAQDDRLKMTEFANVLETIHNFHSNFQGFERSVYLFGSRSEGATTPDLQSDTDYLFCWENVPVITELSQWRPQMENGMMISGEDTHPGYIKIQQVHPDKPEPINGVDLPFCIRDARGRVLRLSLDFVKRTFQNVTGPAETRPWDTGIISSDYVTCRRCIQWPPLAENWLLRRRPFNWPPTAKLQEMKKYGCFVVPIGYSHSQARNVE</sequence>
<dbReference type="EMBL" id="JAEAOA010000812">
    <property type="protein sequence ID" value="KAK3594558.1"/>
    <property type="molecule type" value="Genomic_DNA"/>
</dbReference>